<name>A0A1H7HE60_9PROT</name>
<evidence type="ECO:0000256" key="1">
    <source>
        <dbReference type="SAM" id="Phobius"/>
    </source>
</evidence>
<reference evidence="2 3" key="1">
    <citation type="submission" date="2016-10" db="EMBL/GenBank/DDBJ databases">
        <authorList>
            <person name="de Groot N.N."/>
        </authorList>
    </citation>
    <scope>NUCLEOTIDE SEQUENCE [LARGE SCALE GENOMIC DNA]</scope>
    <source>
        <strain evidence="2 3">Nv1</strain>
    </source>
</reference>
<keyword evidence="3" id="KW-1185">Reference proteome</keyword>
<dbReference type="AlphaFoldDB" id="A0A1H7HE60"/>
<feature type="transmembrane region" description="Helical" evidence="1">
    <location>
        <begin position="60"/>
        <end position="77"/>
    </location>
</feature>
<keyword evidence="1" id="KW-1133">Transmembrane helix</keyword>
<dbReference type="Proteomes" id="UP000198620">
    <property type="component" value="Unassembled WGS sequence"/>
</dbReference>
<gene>
    <name evidence="2" type="ORF">SAMN05216387_101545</name>
</gene>
<keyword evidence="1" id="KW-0812">Transmembrane</keyword>
<dbReference type="OrthoDB" id="8562371at2"/>
<dbReference type="EMBL" id="FOBH01000001">
    <property type="protein sequence ID" value="SEK48551.1"/>
    <property type="molecule type" value="Genomic_DNA"/>
</dbReference>
<proteinExistence type="predicted"/>
<organism evidence="2 3">
    <name type="scientific">Nitrosovibrio tenuis</name>
    <dbReference type="NCBI Taxonomy" id="1233"/>
    <lineage>
        <taxon>Bacteria</taxon>
        <taxon>Pseudomonadati</taxon>
        <taxon>Pseudomonadota</taxon>
        <taxon>Betaproteobacteria</taxon>
        <taxon>Nitrosomonadales</taxon>
        <taxon>Nitrosomonadaceae</taxon>
        <taxon>Nitrosovibrio</taxon>
    </lineage>
</organism>
<protein>
    <submittedName>
        <fullName evidence="2">Uncharacterized protein</fullName>
    </submittedName>
</protein>
<evidence type="ECO:0000313" key="3">
    <source>
        <dbReference type="Proteomes" id="UP000198620"/>
    </source>
</evidence>
<keyword evidence="1" id="KW-0472">Membrane</keyword>
<feature type="transmembrane region" description="Helical" evidence="1">
    <location>
        <begin position="34"/>
        <end position="54"/>
    </location>
</feature>
<evidence type="ECO:0000313" key="2">
    <source>
        <dbReference type="EMBL" id="SEK48551.1"/>
    </source>
</evidence>
<accession>A0A1H7HE60</accession>
<sequence>MDLATWTDADLVSVREKLHLWCAQRQAPTWGNRFWAVMGYLGAFAFLTGLTDTFFGGPTLLNVFLMLLGVAACFSWYKGDKQRKKNISFLEKLDQELARRGHKI</sequence>
<dbReference type="STRING" id="1233.SAMN05216387_101545"/>
<dbReference type="RefSeq" id="WP_090826774.1">
    <property type="nucleotide sequence ID" value="NZ_FOBH01000001.1"/>
</dbReference>